<feature type="region of interest" description="Disordered" evidence="1">
    <location>
        <begin position="437"/>
        <end position="461"/>
    </location>
</feature>
<gene>
    <name evidence="2" type="ORF">PR048_006355</name>
</gene>
<feature type="compositionally biased region" description="Basic and acidic residues" evidence="1">
    <location>
        <begin position="1"/>
        <end position="16"/>
    </location>
</feature>
<name>A0ABQ9IC29_9NEOP</name>
<keyword evidence="3" id="KW-1185">Reference proteome</keyword>
<feature type="region of interest" description="Disordered" evidence="1">
    <location>
        <begin position="329"/>
        <end position="351"/>
    </location>
</feature>
<comment type="caution">
    <text evidence="2">The sequence shown here is derived from an EMBL/GenBank/DDBJ whole genome shotgun (WGS) entry which is preliminary data.</text>
</comment>
<evidence type="ECO:0000313" key="3">
    <source>
        <dbReference type="Proteomes" id="UP001159363"/>
    </source>
</evidence>
<evidence type="ECO:0000256" key="1">
    <source>
        <dbReference type="SAM" id="MobiDB-lite"/>
    </source>
</evidence>
<feature type="region of interest" description="Disordered" evidence="1">
    <location>
        <begin position="1"/>
        <end position="21"/>
    </location>
</feature>
<reference evidence="2 3" key="1">
    <citation type="submission" date="2023-02" db="EMBL/GenBank/DDBJ databases">
        <title>LHISI_Scaffold_Assembly.</title>
        <authorList>
            <person name="Stuart O.P."/>
            <person name="Cleave R."/>
            <person name="Magrath M.J.L."/>
            <person name="Mikheyev A.S."/>
        </authorList>
    </citation>
    <scope>NUCLEOTIDE SEQUENCE [LARGE SCALE GENOMIC DNA]</scope>
    <source>
        <strain evidence="2">Daus_M_001</strain>
        <tissue evidence="2">Leg muscle</tissue>
    </source>
</reference>
<feature type="compositionally biased region" description="Basic and acidic residues" evidence="1">
    <location>
        <begin position="1010"/>
        <end position="1023"/>
    </location>
</feature>
<evidence type="ECO:0000313" key="2">
    <source>
        <dbReference type="EMBL" id="KAJ8893755.1"/>
    </source>
</evidence>
<feature type="region of interest" description="Disordered" evidence="1">
    <location>
        <begin position="1102"/>
        <end position="1124"/>
    </location>
</feature>
<protein>
    <submittedName>
        <fullName evidence="2">Uncharacterized protein</fullName>
    </submittedName>
</protein>
<feature type="region of interest" description="Disordered" evidence="1">
    <location>
        <begin position="231"/>
        <end position="289"/>
    </location>
</feature>
<accession>A0ABQ9IC29</accession>
<proteinExistence type="predicted"/>
<dbReference type="EMBL" id="JARBHB010000002">
    <property type="protein sequence ID" value="KAJ8893755.1"/>
    <property type="molecule type" value="Genomic_DNA"/>
</dbReference>
<feature type="region of interest" description="Disordered" evidence="1">
    <location>
        <begin position="1010"/>
        <end position="1044"/>
    </location>
</feature>
<sequence>MDDDRRVRDDGERSVRDVNGQEARCVGKRRVAPVKLHHDGFTSPRFVRQTDGRADRPHHPFRYYNVVTNDAIEINLASSDQVDRRLQHETGLGLAWVGTRLDWLQFSARAKISGQRLPTNLGSIIKMGQNRATLDWTPMVSIKNRLDFAQLYQRQSQQMPGVSDSGRLPTFRCSRVFERGACRAPDVTSCVFMRCHFQAIRHTPRGETGSGEGRLVLEMSPHYFSSQTFLISDRDIGPPSPRPSPHPAHIHSNWENSPKKTTDQRVPLVRHDSHSRKSGVTRPEIEPDSPWWQARSLTAQPPQPPSFNSHLSLVHAPPIRNVLESSKRLTHSRLHSSDSHSPVHSSHEHLARRRPAILCRRPHFTSVAHTRPGSLRQRLPATGLRQPSPRIFPKSLDASRRDDVPSSLTITFLCRRPIRRNPSIGEGPPTAAVHYSRVSQQRGSGGNKRVSPGEGRCDVSPPPQRWAAAPNMNQFLTRNTHVSDDNLESLWIIKVGGFRRIHRRRWNRRRNRLLVLRRVFSNLLVIILLLNNQRRMGSARFTVNLVGNYVRALWTRALEEGNYVPVRPLMKYHVLTPRTISHVSAKCHTLRGLLKRDCTLCNSYRHGCHLLVGAVVTSLSPGRGGLAVSLLASHLGKPCSISGRVTPIFSRVEIVPDDAAGRRVFSGISRFLRPFISALLHIQPLSSVLKTSLLTAAQISSLAHSLHIQFKYIERKTLKDSHNTQSGFFLGTCGQFSAVVIIFSIPLRQAKKKRSRKKRRDSEDVSDLSTPSGYKDVILGRDNPWAYLTVVAGGGDGTACVVTRPRSVRWRGEWRAVVFSDEVRFCPKGTSTKCQPVWLAGVRMGTKKNVGNTHNGGQSGGGLVLGAAKLAATPGEVESCSCREITAGGRRPAGSTRRDKPSQRQEMCSRSLEWHNNNFLPFLASPSRLIQPSLPGPLVPSLVKPHDPYDFVRMSFRTAAPLDIYLYTAAPLLDSLATELLWPHYWVLYPILQSGVENIKLLLTTGSRETMREKRGEHRETPEIKGGGNRDPPTPIPVETHRPAASSGTICSCENLATIAIPEKTHRLVDSSAKICSFENLATIPIPEKIHRLVASSGTIPTFDNPGATPPGIEPVSSSVGERGEVRATPAVRACRKARWLQGMVKDLGSRCIDKVEVDAVRTGLRALDDVRRWRAFVSSRRPFSASRLVGTTTCYRPNPSYTDATWPPSGLTFGFPTKCVAEGSRFSQRVEHSPPTKANRVRLPAGPVKDFRTYINILHCSPLDVRLSNSGTEASRETPPLDLPPSVMSFQHLLEQIHIWKLCRLLLLCVETTMDENIIQILKKLGPQSILHIRRKRKSSGLQFAMNPFSKMPVCLELCTKSLMLALGLHRSLLFGIAYTVRTRESFFTSLGFI</sequence>
<feature type="region of interest" description="Disordered" evidence="1">
    <location>
        <begin position="379"/>
        <end position="400"/>
    </location>
</feature>
<organism evidence="2 3">
    <name type="scientific">Dryococelus australis</name>
    <dbReference type="NCBI Taxonomy" id="614101"/>
    <lineage>
        <taxon>Eukaryota</taxon>
        <taxon>Metazoa</taxon>
        <taxon>Ecdysozoa</taxon>
        <taxon>Arthropoda</taxon>
        <taxon>Hexapoda</taxon>
        <taxon>Insecta</taxon>
        <taxon>Pterygota</taxon>
        <taxon>Neoptera</taxon>
        <taxon>Polyneoptera</taxon>
        <taxon>Phasmatodea</taxon>
        <taxon>Verophasmatodea</taxon>
        <taxon>Anareolatae</taxon>
        <taxon>Phasmatidae</taxon>
        <taxon>Eurycanthinae</taxon>
        <taxon>Dryococelus</taxon>
    </lineage>
</organism>
<dbReference type="Proteomes" id="UP001159363">
    <property type="component" value="Chromosome 2"/>
</dbReference>